<evidence type="ECO:0008006" key="4">
    <source>
        <dbReference type="Google" id="ProtNLM"/>
    </source>
</evidence>
<evidence type="ECO:0000313" key="2">
    <source>
        <dbReference type="EMBL" id="ERG91277.1"/>
    </source>
</evidence>
<name>U1PCG9_9EURY</name>
<gene>
    <name evidence="2" type="ORF">J07HQW1_01311</name>
</gene>
<feature type="compositionally biased region" description="Acidic residues" evidence="1">
    <location>
        <begin position="138"/>
        <end position="156"/>
    </location>
</feature>
<dbReference type="HOGENOM" id="CLU_1259073_0_0_2"/>
<evidence type="ECO:0000313" key="3">
    <source>
        <dbReference type="Proteomes" id="UP000030649"/>
    </source>
</evidence>
<protein>
    <recommendedName>
        <fullName evidence="4">Phospholipase D-like domain-containing protein</fullName>
    </recommendedName>
</protein>
<dbReference type="Proteomes" id="UP000030649">
    <property type="component" value="Unassembled WGS sequence"/>
</dbReference>
<feature type="region of interest" description="Disordered" evidence="1">
    <location>
        <begin position="120"/>
        <end position="165"/>
    </location>
</feature>
<feature type="compositionally biased region" description="Acidic residues" evidence="1">
    <location>
        <begin position="120"/>
        <end position="129"/>
    </location>
</feature>
<evidence type="ECO:0000256" key="1">
    <source>
        <dbReference type="SAM" id="MobiDB-lite"/>
    </source>
</evidence>
<sequence length="219" mass="24935">MTEQFDLPLAGRAETTGHVELFRSYGRFETYFEDAARMRVVTYCDSPEFILELFDRVESLERLEVVVGDIADYRERLIDKPELANRLEQLKRDDKLILYLCETKEVHSKLYLVEYGVESDDSDGSDETDVSQQTFECADSDSAADGDGTNTDESEDAAGTKTARSATVIVGSPNLSSNAWTRQANTGVVFETTTDTSLWGDFVDFYEEHRCWRSLLRQW</sequence>
<dbReference type="AlphaFoldDB" id="U1PCG9"/>
<organism evidence="2 3">
    <name type="scientific">Haloquadratum walsbyi J07HQW1</name>
    <dbReference type="NCBI Taxonomy" id="1238424"/>
    <lineage>
        <taxon>Archaea</taxon>
        <taxon>Methanobacteriati</taxon>
        <taxon>Methanobacteriota</taxon>
        <taxon>Stenosarchaea group</taxon>
        <taxon>Halobacteria</taxon>
        <taxon>Halobacteriales</taxon>
        <taxon>Haloferacaceae</taxon>
        <taxon>Haloquadratum</taxon>
    </lineage>
</organism>
<accession>U1PCG9</accession>
<proteinExistence type="predicted"/>
<reference evidence="2 3" key="1">
    <citation type="journal article" date="2013" name="PLoS ONE">
        <title>Assembly-driven community genomics of a hypersaline microbial ecosystem.</title>
        <authorList>
            <person name="Podell S."/>
            <person name="Ugalde J.A."/>
            <person name="Narasingarao P."/>
            <person name="Banfield J.F."/>
            <person name="Heidelberg K.B."/>
            <person name="Allen E.E."/>
        </authorList>
    </citation>
    <scope>NUCLEOTIDE SEQUENCE [LARGE SCALE GENOMIC DNA]</scope>
    <source>
        <strain evidence="3">J07HQW1</strain>
    </source>
</reference>
<dbReference type="EMBL" id="KE356560">
    <property type="protein sequence ID" value="ERG91277.1"/>
    <property type="molecule type" value="Genomic_DNA"/>
</dbReference>